<dbReference type="SUPFAM" id="SSF69572">
    <property type="entry name" value="Activating enzymes of the ubiquitin-like proteins"/>
    <property type="match status" value="1"/>
</dbReference>
<comment type="caution">
    <text evidence="3">The sequence shown here is derived from an EMBL/GenBank/DDBJ whole genome shotgun (WGS) entry which is preliminary data.</text>
</comment>
<evidence type="ECO:0000313" key="3">
    <source>
        <dbReference type="EMBL" id="MFD2415937.1"/>
    </source>
</evidence>
<evidence type="ECO:0000259" key="2">
    <source>
        <dbReference type="Pfam" id="PF00899"/>
    </source>
</evidence>
<keyword evidence="1" id="KW-1133">Transmembrane helix</keyword>
<dbReference type="EMBL" id="JBHUKR010000004">
    <property type="protein sequence ID" value="MFD2415937.1"/>
    <property type="molecule type" value="Genomic_DNA"/>
</dbReference>
<dbReference type="InterPro" id="IPR045886">
    <property type="entry name" value="ThiF/MoeB/HesA"/>
</dbReference>
<accession>A0ABW5FQ59</accession>
<dbReference type="Pfam" id="PF00899">
    <property type="entry name" value="ThiF"/>
    <property type="match status" value="1"/>
</dbReference>
<proteinExistence type="predicted"/>
<evidence type="ECO:0000256" key="1">
    <source>
        <dbReference type="SAM" id="Phobius"/>
    </source>
</evidence>
<reference evidence="4" key="1">
    <citation type="journal article" date="2019" name="Int. J. Syst. Evol. Microbiol.">
        <title>The Global Catalogue of Microorganisms (GCM) 10K type strain sequencing project: providing services to taxonomists for standard genome sequencing and annotation.</title>
        <authorList>
            <consortium name="The Broad Institute Genomics Platform"/>
            <consortium name="The Broad Institute Genome Sequencing Center for Infectious Disease"/>
            <person name="Wu L."/>
            <person name="Ma J."/>
        </authorList>
    </citation>
    <scope>NUCLEOTIDE SEQUENCE [LARGE SCALE GENOMIC DNA]</scope>
    <source>
        <strain evidence="4">CGMCC 4.7645</strain>
    </source>
</reference>
<feature type="transmembrane region" description="Helical" evidence="1">
    <location>
        <begin position="134"/>
        <end position="155"/>
    </location>
</feature>
<dbReference type="RefSeq" id="WP_378262192.1">
    <property type="nucleotide sequence ID" value="NZ_JBHUKR010000004.1"/>
</dbReference>
<sequence>MLRPKIKNEHRPVRHGEDRVRIGGMVVGIAADMPDPDGRVWALLETLDGSRTVDQVVADLVHRFPGEPAERVRADIDALVRAGYVEDAAERPPDALSAAERERYGRGRALLRWMDRVPRQTSWDTQLLLREARVVVIGVGGAGGVAALALAVSGVGRLHCVDPDVVELSNLNRQILFTEHDVGRRKVDAALDRLRAHNTAITVTGEELTIDGPAALHRLAADADVLVVTADRPAEIRSWANQACHATGTKWVHGGYHGPQVTIGLYRPGSGPCYDCARITEQRRLAGLPPRTPWKSSADTVHQPANAVTAGIAGYRVAHAVMSLITGVPALAANRQYGLNLVTLEHAYALAPDAPDPDCPTCRPASR</sequence>
<keyword evidence="4" id="KW-1185">Reference proteome</keyword>
<keyword evidence="1" id="KW-0812">Transmembrane</keyword>
<dbReference type="InterPro" id="IPR008792">
    <property type="entry name" value="PQQD"/>
</dbReference>
<feature type="domain" description="THIF-type NAD/FAD binding fold" evidence="2">
    <location>
        <begin position="124"/>
        <end position="360"/>
    </location>
</feature>
<name>A0ABW5FQ59_9PSEU</name>
<protein>
    <submittedName>
        <fullName evidence="3">HesA/MoeB/ThiF family protein</fullName>
    </submittedName>
</protein>
<dbReference type="PANTHER" id="PTHR10953">
    <property type="entry name" value="UBIQUITIN-ACTIVATING ENZYME E1"/>
    <property type="match status" value="1"/>
</dbReference>
<dbReference type="Gene3D" id="3.40.50.720">
    <property type="entry name" value="NAD(P)-binding Rossmann-like Domain"/>
    <property type="match status" value="1"/>
</dbReference>
<dbReference type="Proteomes" id="UP001597417">
    <property type="component" value="Unassembled WGS sequence"/>
</dbReference>
<dbReference type="InterPro" id="IPR000594">
    <property type="entry name" value="ThiF_NAD_FAD-bd"/>
</dbReference>
<dbReference type="Gene3D" id="3.90.930.60">
    <property type="match status" value="1"/>
</dbReference>
<dbReference type="InterPro" id="IPR035985">
    <property type="entry name" value="Ubiquitin-activating_enz"/>
</dbReference>
<keyword evidence="1" id="KW-0472">Membrane</keyword>
<dbReference type="PANTHER" id="PTHR10953:SF102">
    <property type="entry name" value="ADENYLYLTRANSFERASE AND SULFURTRANSFERASE MOCS3"/>
    <property type="match status" value="1"/>
</dbReference>
<evidence type="ECO:0000313" key="4">
    <source>
        <dbReference type="Proteomes" id="UP001597417"/>
    </source>
</evidence>
<organism evidence="3 4">
    <name type="scientific">Amycolatopsis pigmentata</name>
    <dbReference type="NCBI Taxonomy" id="450801"/>
    <lineage>
        <taxon>Bacteria</taxon>
        <taxon>Bacillati</taxon>
        <taxon>Actinomycetota</taxon>
        <taxon>Actinomycetes</taxon>
        <taxon>Pseudonocardiales</taxon>
        <taxon>Pseudonocardiaceae</taxon>
        <taxon>Amycolatopsis</taxon>
    </lineage>
</organism>
<gene>
    <name evidence="3" type="ORF">ACFSXZ_06310</name>
</gene>
<dbReference type="Pfam" id="PF05402">
    <property type="entry name" value="PqqD"/>
    <property type="match status" value="1"/>
</dbReference>